<organism evidence="1">
    <name type="scientific">marine sediment metagenome</name>
    <dbReference type="NCBI Taxonomy" id="412755"/>
    <lineage>
        <taxon>unclassified sequences</taxon>
        <taxon>metagenomes</taxon>
        <taxon>ecological metagenomes</taxon>
    </lineage>
</organism>
<dbReference type="AlphaFoldDB" id="X1ERW6"/>
<dbReference type="EMBL" id="BART01035140">
    <property type="protein sequence ID" value="GAH11383.1"/>
    <property type="molecule type" value="Genomic_DNA"/>
</dbReference>
<feature type="non-terminal residue" evidence="1">
    <location>
        <position position="55"/>
    </location>
</feature>
<name>X1ERW6_9ZZZZ</name>
<evidence type="ECO:0000313" key="1">
    <source>
        <dbReference type="EMBL" id="GAH11383.1"/>
    </source>
</evidence>
<gene>
    <name evidence="1" type="ORF">S01H4_59808</name>
</gene>
<protein>
    <submittedName>
        <fullName evidence="1">Uncharacterized protein</fullName>
    </submittedName>
</protein>
<accession>X1ERW6</accession>
<sequence>MQLSYPVKLEANPGKVAKLDLLLEEWTRLINDRIDAFWPLSKGTLRNTYPPNELR</sequence>
<proteinExistence type="predicted"/>
<reference evidence="1" key="1">
    <citation type="journal article" date="2014" name="Front. Microbiol.">
        <title>High frequency of phylogenetically diverse reductive dehalogenase-homologous genes in deep subseafloor sedimentary metagenomes.</title>
        <authorList>
            <person name="Kawai M."/>
            <person name="Futagami T."/>
            <person name="Toyoda A."/>
            <person name="Takaki Y."/>
            <person name="Nishi S."/>
            <person name="Hori S."/>
            <person name="Arai W."/>
            <person name="Tsubouchi T."/>
            <person name="Morono Y."/>
            <person name="Uchiyama I."/>
            <person name="Ito T."/>
            <person name="Fujiyama A."/>
            <person name="Inagaki F."/>
            <person name="Takami H."/>
        </authorList>
    </citation>
    <scope>NUCLEOTIDE SEQUENCE</scope>
    <source>
        <strain evidence="1">Expedition CK06-06</strain>
    </source>
</reference>
<comment type="caution">
    <text evidence="1">The sequence shown here is derived from an EMBL/GenBank/DDBJ whole genome shotgun (WGS) entry which is preliminary data.</text>
</comment>